<protein>
    <submittedName>
        <fullName evidence="2">Uncharacterized protein</fullName>
    </submittedName>
</protein>
<accession>A0A016SUV0</accession>
<feature type="region of interest" description="Disordered" evidence="1">
    <location>
        <begin position="48"/>
        <end position="115"/>
    </location>
</feature>
<proteinExistence type="predicted"/>
<feature type="compositionally biased region" description="Polar residues" evidence="1">
    <location>
        <begin position="49"/>
        <end position="66"/>
    </location>
</feature>
<feature type="compositionally biased region" description="Low complexity" evidence="1">
    <location>
        <begin position="82"/>
        <end position="106"/>
    </location>
</feature>
<dbReference type="AlphaFoldDB" id="A0A016SUV0"/>
<dbReference type="EMBL" id="JARK01001507">
    <property type="protein sequence ID" value="EYB94488.1"/>
    <property type="molecule type" value="Genomic_DNA"/>
</dbReference>
<keyword evidence="3" id="KW-1185">Reference proteome</keyword>
<name>A0A016SUV0_9BILA</name>
<evidence type="ECO:0000313" key="2">
    <source>
        <dbReference type="EMBL" id="EYB94488.1"/>
    </source>
</evidence>
<organism evidence="2 3">
    <name type="scientific">Ancylostoma ceylanicum</name>
    <dbReference type="NCBI Taxonomy" id="53326"/>
    <lineage>
        <taxon>Eukaryota</taxon>
        <taxon>Metazoa</taxon>
        <taxon>Ecdysozoa</taxon>
        <taxon>Nematoda</taxon>
        <taxon>Chromadorea</taxon>
        <taxon>Rhabditida</taxon>
        <taxon>Rhabditina</taxon>
        <taxon>Rhabditomorpha</taxon>
        <taxon>Strongyloidea</taxon>
        <taxon>Ancylostomatidae</taxon>
        <taxon>Ancylostomatinae</taxon>
        <taxon>Ancylostoma</taxon>
    </lineage>
</organism>
<reference evidence="3" key="1">
    <citation type="journal article" date="2015" name="Nat. Genet.">
        <title>The genome and transcriptome of the zoonotic hookworm Ancylostoma ceylanicum identify infection-specific gene families.</title>
        <authorList>
            <person name="Schwarz E.M."/>
            <person name="Hu Y."/>
            <person name="Antoshechkin I."/>
            <person name="Miller M.M."/>
            <person name="Sternberg P.W."/>
            <person name="Aroian R.V."/>
        </authorList>
    </citation>
    <scope>NUCLEOTIDE SEQUENCE</scope>
    <source>
        <strain evidence="3">HY135</strain>
    </source>
</reference>
<dbReference type="Proteomes" id="UP000024635">
    <property type="component" value="Unassembled WGS sequence"/>
</dbReference>
<sequence length="115" mass="13048">MEASKRKQFSQKLRKNPSRIRFQSIFTSVKGNCYRCRKEPLCSRKKATMATTPTVCRQLQPPSRTPRQAALHAVQPPFASNFRRPSSPFTSSSCTSQSTTSRCQSSPHHDDKEES</sequence>
<evidence type="ECO:0000313" key="3">
    <source>
        <dbReference type="Proteomes" id="UP000024635"/>
    </source>
</evidence>
<gene>
    <name evidence="2" type="primary">Acey_s0171.g327</name>
    <name evidence="2" type="ORF">Y032_0171g327</name>
</gene>
<evidence type="ECO:0000256" key="1">
    <source>
        <dbReference type="SAM" id="MobiDB-lite"/>
    </source>
</evidence>
<comment type="caution">
    <text evidence="2">The sequence shown here is derived from an EMBL/GenBank/DDBJ whole genome shotgun (WGS) entry which is preliminary data.</text>
</comment>